<evidence type="ECO:0000313" key="4">
    <source>
        <dbReference type="Proteomes" id="UP001056384"/>
    </source>
</evidence>
<feature type="chain" id="PRO_5040497214" evidence="2">
    <location>
        <begin position="18"/>
        <end position="179"/>
    </location>
</feature>
<protein>
    <submittedName>
        <fullName evidence="3">Uncharacterized protein</fullName>
    </submittedName>
</protein>
<feature type="compositionally biased region" description="Polar residues" evidence="1">
    <location>
        <begin position="139"/>
        <end position="150"/>
    </location>
</feature>
<sequence>MHFLSLTTALLATLSIAAPVPSVHIVDSSATTPTLLQTRENAAKAGGPLDILGSLTKILPVGGLGGHRRSIEARTAGGLPGLDLVGKLTKMPTKLLGATSALGKREAEAEAVAGGPLDFVTKGLLKGLPLVGGLMGQASNPGNNGATPSAQKMGMTGGTSQQQAAGGLGGGLGGGLLGR</sequence>
<dbReference type="AlphaFoldDB" id="A0A9Q9B521"/>
<evidence type="ECO:0000313" key="3">
    <source>
        <dbReference type="EMBL" id="USW58375.1"/>
    </source>
</evidence>
<dbReference type="EMBL" id="CP099428">
    <property type="protein sequence ID" value="USW58375.1"/>
    <property type="molecule type" value="Genomic_DNA"/>
</dbReference>
<dbReference type="Proteomes" id="UP001056384">
    <property type="component" value="Chromosome 11"/>
</dbReference>
<keyword evidence="4" id="KW-1185">Reference proteome</keyword>
<feature type="signal peptide" evidence="2">
    <location>
        <begin position="1"/>
        <end position="17"/>
    </location>
</feature>
<keyword evidence="2" id="KW-0732">Signal</keyword>
<proteinExistence type="predicted"/>
<feature type="region of interest" description="Disordered" evidence="1">
    <location>
        <begin position="139"/>
        <end position="179"/>
    </location>
</feature>
<accession>A0A9Q9B521</accession>
<evidence type="ECO:0000256" key="2">
    <source>
        <dbReference type="SAM" id="SignalP"/>
    </source>
</evidence>
<reference evidence="3" key="1">
    <citation type="submission" date="2022-06" db="EMBL/GenBank/DDBJ databases">
        <title>Complete genome sequences of two strains of the flax pathogen Septoria linicola.</title>
        <authorList>
            <person name="Lapalu N."/>
            <person name="Simon A."/>
            <person name="Demenou B."/>
            <person name="Paumier D."/>
            <person name="Guillot M.-P."/>
            <person name="Gout L."/>
            <person name="Valade R."/>
        </authorList>
    </citation>
    <scope>NUCLEOTIDE SEQUENCE</scope>
    <source>
        <strain evidence="3">SE15195</strain>
    </source>
</reference>
<gene>
    <name evidence="3" type="ORF">Slin15195_G116940</name>
</gene>
<evidence type="ECO:0000256" key="1">
    <source>
        <dbReference type="SAM" id="MobiDB-lite"/>
    </source>
</evidence>
<feature type="compositionally biased region" description="Gly residues" evidence="1">
    <location>
        <begin position="166"/>
        <end position="179"/>
    </location>
</feature>
<organism evidence="3 4">
    <name type="scientific">Septoria linicola</name>
    <dbReference type="NCBI Taxonomy" id="215465"/>
    <lineage>
        <taxon>Eukaryota</taxon>
        <taxon>Fungi</taxon>
        <taxon>Dikarya</taxon>
        <taxon>Ascomycota</taxon>
        <taxon>Pezizomycotina</taxon>
        <taxon>Dothideomycetes</taxon>
        <taxon>Dothideomycetidae</taxon>
        <taxon>Mycosphaerellales</taxon>
        <taxon>Mycosphaerellaceae</taxon>
        <taxon>Septoria</taxon>
    </lineage>
</organism>
<name>A0A9Q9B521_9PEZI</name>